<evidence type="ECO:0000313" key="2">
    <source>
        <dbReference type="Proteomes" id="UP001181355"/>
    </source>
</evidence>
<dbReference type="Proteomes" id="UP001181355">
    <property type="component" value="Chromosome"/>
</dbReference>
<gene>
    <name evidence="1" type="ORF">RF679_00770</name>
</gene>
<dbReference type="RefSeq" id="WP_309482319.1">
    <property type="nucleotide sequence ID" value="NZ_CP133720.1"/>
</dbReference>
<evidence type="ECO:0000313" key="1">
    <source>
        <dbReference type="EMBL" id="WMW80828.1"/>
    </source>
</evidence>
<dbReference type="InterPro" id="IPR032675">
    <property type="entry name" value="LRR_dom_sf"/>
</dbReference>
<dbReference type="Gene3D" id="3.80.10.10">
    <property type="entry name" value="Ribonuclease Inhibitor"/>
    <property type="match status" value="1"/>
</dbReference>
<sequence>MIKIIDGLNGYQFIDVSMENIDESISYICADSSMRSLYLSSKNQNEGLIERICVHPDRTKIRHLHIMCEIENVRLFESFDWLEEINFGVENTRFNFSKMKNLKMLGGIWSKFWKGLEHCLLLESFHVSRFSNLVASIPNLAKLKRIVLIQPNLSSLNGIESAKRLVDLELTMAKKLENIDALNSCAPTLLKLKLDGCRKIRSYDAIEKLVNLSYLILSGSADLVSISFIEKMPKLVTLSIYETKLLDNNLTYCISHPSLIDFRSENKRTYIPTVQEVEAKLISKTKNSEFNNI</sequence>
<dbReference type="SUPFAM" id="SSF52058">
    <property type="entry name" value="L domain-like"/>
    <property type="match status" value="1"/>
</dbReference>
<reference evidence="1" key="1">
    <citation type="submission" date="2023-09" db="EMBL/GenBank/DDBJ databases">
        <title>Undibacterium sp. 20NA77.5 isolated from freshwater.</title>
        <authorList>
            <person name="Le V."/>
            <person name="Ko S.-R."/>
            <person name="Ahn C.-Y."/>
            <person name="Oh H.-M."/>
        </authorList>
    </citation>
    <scope>NUCLEOTIDE SEQUENCE</scope>
    <source>
        <strain evidence="1">20NA77.5</strain>
    </source>
</reference>
<evidence type="ECO:0008006" key="3">
    <source>
        <dbReference type="Google" id="ProtNLM"/>
    </source>
</evidence>
<protein>
    <recommendedName>
        <fullName evidence="3">Internalin</fullName>
    </recommendedName>
</protein>
<proteinExistence type="predicted"/>
<organism evidence="1 2">
    <name type="scientific">Undibacterium cyanobacteriorum</name>
    <dbReference type="NCBI Taxonomy" id="3073561"/>
    <lineage>
        <taxon>Bacteria</taxon>
        <taxon>Pseudomonadati</taxon>
        <taxon>Pseudomonadota</taxon>
        <taxon>Betaproteobacteria</taxon>
        <taxon>Burkholderiales</taxon>
        <taxon>Oxalobacteraceae</taxon>
        <taxon>Undibacterium</taxon>
    </lineage>
</organism>
<keyword evidence="2" id="KW-1185">Reference proteome</keyword>
<accession>A0ABY9RHY1</accession>
<name>A0ABY9RHY1_9BURK</name>
<dbReference type="EMBL" id="CP133720">
    <property type="protein sequence ID" value="WMW80828.1"/>
    <property type="molecule type" value="Genomic_DNA"/>
</dbReference>